<dbReference type="PANTHER" id="PTHR18929">
    <property type="entry name" value="PROTEIN DISULFIDE ISOMERASE"/>
    <property type="match status" value="1"/>
</dbReference>
<organism evidence="3">
    <name type="scientific">Lotharella oceanica</name>
    <dbReference type="NCBI Taxonomy" id="641309"/>
    <lineage>
        <taxon>Eukaryota</taxon>
        <taxon>Sar</taxon>
        <taxon>Rhizaria</taxon>
        <taxon>Cercozoa</taxon>
        <taxon>Chlorarachniophyceae</taxon>
        <taxon>Lotharella</taxon>
    </lineage>
</organism>
<evidence type="ECO:0000259" key="2">
    <source>
        <dbReference type="PROSITE" id="PS51352"/>
    </source>
</evidence>
<accession>A0A7S2XG31</accession>
<name>A0A7S2XG31_9EUKA</name>
<reference evidence="3" key="1">
    <citation type="submission" date="2021-01" db="EMBL/GenBank/DDBJ databases">
        <authorList>
            <person name="Corre E."/>
            <person name="Pelletier E."/>
            <person name="Niang G."/>
            <person name="Scheremetjew M."/>
            <person name="Finn R."/>
            <person name="Kale V."/>
            <person name="Holt S."/>
            <person name="Cochrane G."/>
            <person name="Meng A."/>
            <person name="Brown T."/>
            <person name="Cohen L."/>
        </authorList>
    </citation>
    <scope>NUCLEOTIDE SEQUENCE</scope>
    <source>
        <strain evidence="3">CCMP622</strain>
    </source>
</reference>
<dbReference type="PANTHER" id="PTHR18929:SF240">
    <property type="entry name" value="PROTEIN DISULFIDE-ISOMERASE"/>
    <property type="match status" value="1"/>
</dbReference>
<dbReference type="PROSITE" id="PS51354">
    <property type="entry name" value="GLUTAREDOXIN_2"/>
    <property type="match status" value="1"/>
</dbReference>
<evidence type="ECO:0000313" key="3">
    <source>
        <dbReference type="EMBL" id="CAD9775918.1"/>
    </source>
</evidence>
<dbReference type="SUPFAM" id="SSF52833">
    <property type="entry name" value="Thioredoxin-like"/>
    <property type="match status" value="2"/>
</dbReference>
<dbReference type="InterPro" id="IPR014025">
    <property type="entry name" value="Glutaredoxin_subgr"/>
</dbReference>
<dbReference type="PRINTS" id="PR00160">
    <property type="entry name" value="GLUTAREDOXIN"/>
</dbReference>
<dbReference type="Pfam" id="PF00085">
    <property type="entry name" value="Thioredoxin"/>
    <property type="match status" value="1"/>
</dbReference>
<dbReference type="CDD" id="cd02961">
    <property type="entry name" value="PDI_a_family"/>
    <property type="match status" value="1"/>
</dbReference>
<dbReference type="InterPro" id="IPR036249">
    <property type="entry name" value="Thioredoxin-like_sf"/>
</dbReference>
<dbReference type="GO" id="GO:0006457">
    <property type="term" value="P:protein folding"/>
    <property type="evidence" value="ECO:0007669"/>
    <property type="project" value="TreeGrafter"/>
</dbReference>
<feature type="domain" description="Thioredoxin" evidence="2">
    <location>
        <begin position="81"/>
        <end position="208"/>
    </location>
</feature>
<dbReference type="Gene3D" id="3.40.30.10">
    <property type="entry name" value="Glutaredoxin"/>
    <property type="match status" value="2"/>
</dbReference>
<evidence type="ECO:0000256" key="1">
    <source>
        <dbReference type="ARBA" id="ARBA00006347"/>
    </source>
</evidence>
<dbReference type="GO" id="GO:0003756">
    <property type="term" value="F:protein disulfide isomerase activity"/>
    <property type="evidence" value="ECO:0007669"/>
    <property type="project" value="TreeGrafter"/>
</dbReference>
<gene>
    <name evidence="3" type="ORF">LSP00402_LOCUS19922</name>
</gene>
<sequence>MDDFQKAMQRLTGARTVPSIFVNGAWVGGHDDLLKKTKSGEIAQILGVRISPDIIARLAEEPQNKSNATNTTSTRQARHYHRAIRAVDDNGRDGEGQGEGAVPLDSSNFHQFIASHRSVLVDFYKDGCPACIHMAPKIEKASELLSSSSSATDQQVAIAKVEAHSGVVDDYGHLVQWFPTLVLFRQGQQPTVYSGSTQPEALVEMLSR</sequence>
<dbReference type="InterPro" id="IPR013766">
    <property type="entry name" value="Thioredoxin_domain"/>
</dbReference>
<dbReference type="GO" id="GO:0005783">
    <property type="term" value="C:endoplasmic reticulum"/>
    <property type="evidence" value="ECO:0007669"/>
    <property type="project" value="TreeGrafter"/>
</dbReference>
<proteinExistence type="inferred from homology"/>
<dbReference type="EMBL" id="HBHP01032333">
    <property type="protein sequence ID" value="CAD9775918.1"/>
    <property type="molecule type" value="Transcribed_RNA"/>
</dbReference>
<dbReference type="AlphaFoldDB" id="A0A7S2XG31"/>
<dbReference type="PROSITE" id="PS51352">
    <property type="entry name" value="THIOREDOXIN_2"/>
    <property type="match status" value="1"/>
</dbReference>
<dbReference type="GO" id="GO:0034976">
    <property type="term" value="P:response to endoplasmic reticulum stress"/>
    <property type="evidence" value="ECO:0007669"/>
    <property type="project" value="TreeGrafter"/>
</dbReference>
<comment type="similarity">
    <text evidence="1">Belongs to the protein disulfide isomerase family.</text>
</comment>
<protein>
    <recommendedName>
        <fullName evidence="2">Thioredoxin domain-containing protein</fullName>
    </recommendedName>
</protein>